<keyword evidence="1" id="KW-0812">Transmembrane</keyword>
<sequence>MTRKPPQSAPIPRWRRPLQDRRCRTGDQSAVRRPVPQHVWFWVAILALSAGSGVLYDVLFNNGIPLAAAIYGFCIGASALALERGALAPGVQARLRRLPTLLYVPIAEIAYVGMIALGYATGGLFVWTLGLNGETFATSVMPSPRVLVYALVVSAMLVFVVRMRDLIGAEIFVNLMIGRYHRPVEEERIFLFVDVVGSTAYAETHGDLKAQAYLGAVFATIAEPVRRCQGSTDDFVGDMALVTWPMARGLKEARCVACIFAIRESLARDADAWIQRFGTVPEIRAALHGGSVVAAEVGVDRHKIAYFGDAVNVTARLEALCRTLDAPNLISADLLARLDRLPAGIRARPLGVHPVRGRDRTLAVAALEAESDYVAARSPPVLAAVPSA</sequence>
<dbReference type="CDD" id="cd07302">
    <property type="entry name" value="CHD"/>
    <property type="match status" value="1"/>
</dbReference>
<dbReference type="InterPro" id="IPR029787">
    <property type="entry name" value="Nucleotide_cyclase"/>
</dbReference>
<dbReference type="SUPFAM" id="SSF55073">
    <property type="entry name" value="Nucleotide cyclase"/>
    <property type="match status" value="1"/>
</dbReference>
<accession>A0A3S3U0C1</accession>
<dbReference type="PANTHER" id="PTHR43081:SF1">
    <property type="entry name" value="ADENYLATE CYCLASE, TERMINAL-DIFFERENTIATION SPECIFIC"/>
    <property type="match status" value="1"/>
</dbReference>
<feature type="domain" description="Guanylate cyclase" evidence="2">
    <location>
        <begin position="189"/>
        <end position="318"/>
    </location>
</feature>
<dbReference type="EMBL" id="SACP01000054">
    <property type="protein sequence ID" value="RVU12532.1"/>
    <property type="molecule type" value="Genomic_DNA"/>
</dbReference>
<evidence type="ECO:0000313" key="4">
    <source>
        <dbReference type="Proteomes" id="UP000286997"/>
    </source>
</evidence>
<dbReference type="InterPro" id="IPR001054">
    <property type="entry name" value="A/G_cyclase"/>
</dbReference>
<evidence type="ECO:0000256" key="1">
    <source>
        <dbReference type="SAM" id="Phobius"/>
    </source>
</evidence>
<dbReference type="InterPro" id="IPR050697">
    <property type="entry name" value="Adenylyl/Guanylyl_Cyclase_3/4"/>
</dbReference>
<dbReference type="GO" id="GO:0004016">
    <property type="term" value="F:adenylate cyclase activity"/>
    <property type="evidence" value="ECO:0007669"/>
    <property type="project" value="UniProtKB-ARBA"/>
</dbReference>
<keyword evidence="1" id="KW-0472">Membrane</keyword>
<feature type="transmembrane region" description="Helical" evidence="1">
    <location>
        <begin position="102"/>
        <end position="126"/>
    </location>
</feature>
<feature type="transmembrane region" description="Helical" evidence="1">
    <location>
        <begin position="64"/>
        <end position="82"/>
    </location>
</feature>
<dbReference type="Gene3D" id="3.30.70.1230">
    <property type="entry name" value="Nucleotide cyclase"/>
    <property type="match status" value="1"/>
</dbReference>
<dbReference type="AlphaFoldDB" id="A0A3S3U0C1"/>
<evidence type="ECO:0000259" key="2">
    <source>
        <dbReference type="PROSITE" id="PS50125"/>
    </source>
</evidence>
<dbReference type="PANTHER" id="PTHR43081">
    <property type="entry name" value="ADENYLATE CYCLASE, TERMINAL-DIFFERENTIATION SPECIFIC-RELATED"/>
    <property type="match status" value="1"/>
</dbReference>
<dbReference type="Proteomes" id="UP000286997">
    <property type="component" value="Unassembled WGS sequence"/>
</dbReference>
<dbReference type="OrthoDB" id="9768499at2"/>
<reference evidence="3 4" key="1">
    <citation type="submission" date="2019-01" db="EMBL/GenBank/DDBJ databases">
        <authorList>
            <person name="Chen W.-M."/>
        </authorList>
    </citation>
    <scope>NUCLEOTIDE SEQUENCE [LARGE SCALE GENOMIC DNA]</scope>
    <source>
        <strain evidence="3 4">TER-1</strain>
    </source>
</reference>
<gene>
    <name evidence="3" type="ORF">EOE48_27710</name>
</gene>
<feature type="transmembrane region" description="Helical" evidence="1">
    <location>
        <begin position="146"/>
        <end position="163"/>
    </location>
</feature>
<feature type="transmembrane region" description="Helical" evidence="1">
    <location>
        <begin position="39"/>
        <end position="58"/>
    </location>
</feature>
<dbReference type="Pfam" id="PF00211">
    <property type="entry name" value="Guanylate_cyc"/>
    <property type="match status" value="1"/>
</dbReference>
<evidence type="ECO:0000313" key="3">
    <source>
        <dbReference type="EMBL" id="RVU12532.1"/>
    </source>
</evidence>
<keyword evidence="4" id="KW-1185">Reference proteome</keyword>
<comment type="caution">
    <text evidence="3">The sequence shown here is derived from an EMBL/GenBank/DDBJ whole genome shotgun (WGS) entry which is preliminary data.</text>
</comment>
<proteinExistence type="predicted"/>
<protein>
    <submittedName>
        <fullName evidence="3">Adenylate/guanylate cyclase domain-containing protein</fullName>
    </submittedName>
</protein>
<dbReference type="GO" id="GO:0009190">
    <property type="term" value="P:cyclic nucleotide biosynthetic process"/>
    <property type="evidence" value="ECO:0007669"/>
    <property type="project" value="InterPro"/>
</dbReference>
<name>A0A3S3U0C1_9HYPH</name>
<dbReference type="GO" id="GO:0035556">
    <property type="term" value="P:intracellular signal transduction"/>
    <property type="evidence" value="ECO:0007669"/>
    <property type="project" value="InterPro"/>
</dbReference>
<dbReference type="RefSeq" id="WP_127734111.1">
    <property type="nucleotide sequence ID" value="NZ_SACP01000054.1"/>
</dbReference>
<organism evidence="3 4">
    <name type="scientific">Methylobacterium oryzihabitans</name>
    <dbReference type="NCBI Taxonomy" id="2499852"/>
    <lineage>
        <taxon>Bacteria</taxon>
        <taxon>Pseudomonadati</taxon>
        <taxon>Pseudomonadota</taxon>
        <taxon>Alphaproteobacteria</taxon>
        <taxon>Hyphomicrobiales</taxon>
        <taxon>Methylobacteriaceae</taxon>
        <taxon>Methylobacterium</taxon>
    </lineage>
</organism>
<dbReference type="PROSITE" id="PS50125">
    <property type="entry name" value="GUANYLATE_CYCLASE_2"/>
    <property type="match status" value="1"/>
</dbReference>
<keyword evidence="1" id="KW-1133">Transmembrane helix</keyword>